<dbReference type="InterPro" id="IPR023170">
    <property type="entry name" value="HhH_base_excis_C"/>
</dbReference>
<evidence type="ECO:0000259" key="12">
    <source>
        <dbReference type="SMART" id="SM00478"/>
    </source>
</evidence>
<dbReference type="PROSITE" id="PS01155">
    <property type="entry name" value="ENDONUCLEASE_III_2"/>
    <property type="match status" value="1"/>
</dbReference>
<evidence type="ECO:0000256" key="7">
    <source>
        <dbReference type="ARBA" id="ARBA00023014"/>
    </source>
</evidence>
<dbReference type="HAMAP" id="MF_00942">
    <property type="entry name" value="Nth"/>
    <property type="match status" value="1"/>
</dbReference>
<dbReference type="InterPro" id="IPR003265">
    <property type="entry name" value="HhH-GPD_domain"/>
</dbReference>
<dbReference type="SUPFAM" id="SSF48150">
    <property type="entry name" value="DNA-glycosylase"/>
    <property type="match status" value="1"/>
</dbReference>
<evidence type="ECO:0000256" key="6">
    <source>
        <dbReference type="ARBA" id="ARBA00023004"/>
    </source>
</evidence>
<dbReference type="PROSITE" id="PS00764">
    <property type="entry name" value="ENDONUCLEASE_III_1"/>
    <property type="match status" value="1"/>
</dbReference>
<dbReference type="EC" id="4.2.99.18" evidence="11"/>
<dbReference type="InterPro" id="IPR011257">
    <property type="entry name" value="DNA_glycosylase"/>
</dbReference>
<keyword evidence="8 11" id="KW-0234">DNA repair</keyword>
<keyword evidence="7 11" id="KW-0411">Iron-sulfur</keyword>
<dbReference type="GO" id="GO:0051539">
    <property type="term" value="F:4 iron, 4 sulfur cluster binding"/>
    <property type="evidence" value="ECO:0007669"/>
    <property type="project" value="UniProtKB-UniRule"/>
</dbReference>
<keyword evidence="4 11" id="KW-0227">DNA damage</keyword>
<keyword evidence="11" id="KW-0238">DNA-binding</keyword>
<keyword evidence="3 11" id="KW-0479">Metal-binding</keyword>
<protein>
    <recommendedName>
        <fullName evidence="11">Endonuclease III</fullName>
        <ecNumber evidence="11">4.2.99.18</ecNumber>
    </recommendedName>
    <alternativeName>
        <fullName evidence="11">DNA-(apurinic or apyrimidinic site) lyase</fullName>
    </alternativeName>
</protein>
<dbReference type="InterPro" id="IPR004036">
    <property type="entry name" value="Endonuclease-III-like_CS2"/>
</dbReference>
<organism evidence="13 14">
    <name type="scientific">Thermococcus pacificus</name>
    <dbReference type="NCBI Taxonomy" id="71998"/>
    <lineage>
        <taxon>Archaea</taxon>
        <taxon>Methanobacteriati</taxon>
        <taxon>Methanobacteriota</taxon>
        <taxon>Thermococci</taxon>
        <taxon>Thermococcales</taxon>
        <taxon>Thermococcaceae</taxon>
        <taxon>Thermococcus</taxon>
    </lineage>
</organism>
<dbReference type="AlphaFoldDB" id="A0A218P9N8"/>
<feature type="binding site" evidence="11">
    <location>
        <position position="215"/>
    </location>
    <ligand>
        <name>[4Fe-4S] cluster</name>
        <dbReference type="ChEBI" id="CHEBI:49883"/>
    </ligand>
</feature>
<evidence type="ECO:0000256" key="11">
    <source>
        <dbReference type="HAMAP-Rule" id="MF_00942"/>
    </source>
</evidence>
<evidence type="ECO:0000256" key="2">
    <source>
        <dbReference type="ARBA" id="ARBA00022485"/>
    </source>
</evidence>
<evidence type="ECO:0000256" key="4">
    <source>
        <dbReference type="ARBA" id="ARBA00022763"/>
    </source>
</evidence>
<dbReference type="PANTHER" id="PTHR43286:SF1">
    <property type="entry name" value="ENDONUCLEASE III-LIKE PROTEIN 1"/>
    <property type="match status" value="1"/>
</dbReference>
<dbReference type="GeneID" id="33316473"/>
<evidence type="ECO:0000256" key="9">
    <source>
        <dbReference type="ARBA" id="ARBA00023239"/>
    </source>
</evidence>
<dbReference type="GO" id="GO:0000703">
    <property type="term" value="F:oxidized pyrimidine nucleobase lesion DNA N-glycosylase activity"/>
    <property type="evidence" value="ECO:0007669"/>
    <property type="project" value="TreeGrafter"/>
</dbReference>
<evidence type="ECO:0000256" key="10">
    <source>
        <dbReference type="ARBA" id="ARBA00023295"/>
    </source>
</evidence>
<keyword evidence="14" id="KW-1185">Reference proteome</keyword>
<keyword evidence="10 11" id="KW-0326">Glycosidase</keyword>
<dbReference type="GO" id="GO:0006289">
    <property type="term" value="P:nucleotide-excision repair"/>
    <property type="evidence" value="ECO:0007669"/>
    <property type="project" value="TreeGrafter"/>
</dbReference>
<comment type="catalytic activity">
    <reaction evidence="11">
        <text>2'-deoxyribonucleotide-(2'-deoxyribose 5'-phosphate)-2'-deoxyribonucleotide-DNA = a 3'-end 2'-deoxyribonucleotide-(2,3-dehydro-2,3-deoxyribose 5'-phosphate)-DNA + a 5'-end 5'-phospho-2'-deoxyribonucleoside-DNA + H(+)</text>
        <dbReference type="Rhea" id="RHEA:66592"/>
        <dbReference type="Rhea" id="RHEA-COMP:13180"/>
        <dbReference type="Rhea" id="RHEA-COMP:16897"/>
        <dbReference type="Rhea" id="RHEA-COMP:17067"/>
        <dbReference type="ChEBI" id="CHEBI:15378"/>
        <dbReference type="ChEBI" id="CHEBI:136412"/>
        <dbReference type="ChEBI" id="CHEBI:157695"/>
        <dbReference type="ChEBI" id="CHEBI:167181"/>
        <dbReference type="EC" id="4.2.99.18"/>
    </reaction>
</comment>
<sequence>MVTASKSLDLSAFTFEESWEEKKERAKKIVEILMKTYPREKLLIGDPYRTLVHCIISQRMRDEVTYRVWEELFKRYKDIETIAATPVEEMQGFLRKQGVGLWKTKGEWIVKASRIILEKYGGKVPDDINELMKLPGIGRKCANIVLAYGFGKQAIPVDTHVNRISKRLGLAPPRVVPEKVEEYLTELIPRDKWIYVNHAMVDHGRSICRPIRPKCGECPLKELCPYARGLVGDEDIK</sequence>
<dbReference type="FunFam" id="1.10.340.30:FF:000031">
    <property type="entry name" value="Endonuclease III"/>
    <property type="match status" value="1"/>
</dbReference>
<dbReference type="SMART" id="SM00525">
    <property type="entry name" value="FES"/>
    <property type="match status" value="1"/>
</dbReference>
<dbReference type="Pfam" id="PF00730">
    <property type="entry name" value="HhH-GPD"/>
    <property type="match status" value="1"/>
</dbReference>
<feature type="domain" description="HhH-GPD" evidence="12">
    <location>
        <begin position="56"/>
        <end position="206"/>
    </location>
</feature>
<dbReference type="KEGG" id="tpaf:A3L08_09335"/>
<proteinExistence type="inferred from homology"/>
<keyword evidence="9 11" id="KW-0456">Lyase</keyword>
<dbReference type="RefSeq" id="WP_088854749.1">
    <property type="nucleotide sequence ID" value="NZ_CP015102.1"/>
</dbReference>
<dbReference type="PANTHER" id="PTHR43286">
    <property type="entry name" value="ENDONUCLEASE III-LIKE PROTEIN 1"/>
    <property type="match status" value="1"/>
</dbReference>
<keyword evidence="13" id="KW-0255">Endonuclease</keyword>
<keyword evidence="13" id="KW-0540">Nuclease</keyword>
<dbReference type="GO" id="GO:0003677">
    <property type="term" value="F:DNA binding"/>
    <property type="evidence" value="ECO:0007669"/>
    <property type="project" value="UniProtKB-UniRule"/>
</dbReference>
<comment type="similarity">
    <text evidence="1 11">Belongs to the Nth/MutY family.</text>
</comment>
<dbReference type="OrthoDB" id="84708at2157"/>
<evidence type="ECO:0000256" key="1">
    <source>
        <dbReference type="ARBA" id="ARBA00008343"/>
    </source>
</evidence>
<feature type="binding site" evidence="11">
    <location>
        <position position="218"/>
    </location>
    <ligand>
        <name>[4Fe-4S] cluster</name>
        <dbReference type="ChEBI" id="CHEBI:49883"/>
    </ligand>
</feature>
<accession>A0A218P9N8</accession>
<comment type="cofactor">
    <cofactor evidence="11">
        <name>[4Fe-4S] cluster</name>
        <dbReference type="ChEBI" id="CHEBI:49883"/>
    </cofactor>
    <text evidence="11">Binds 1 [4Fe-4S] cluster.</text>
</comment>
<dbReference type="InterPro" id="IPR003651">
    <property type="entry name" value="Endonuclease3_FeS-loop_motif"/>
</dbReference>
<reference evidence="13 14" key="1">
    <citation type="submission" date="2016-04" db="EMBL/GenBank/DDBJ databases">
        <title>Complete genome sequence of Thermococcus pacificus type strain P4.</title>
        <authorList>
            <person name="Oger P.M."/>
        </authorList>
    </citation>
    <scope>NUCLEOTIDE SEQUENCE [LARGE SCALE GENOMIC DNA]</scope>
    <source>
        <strain evidence="13 14">P-4</strain>
    </source>
</reference>
<dbReference type="GO" id="GO:0046872">
    <property type="term" value="F:metal ion binding"/>
    <property type="evidence" value="ECO:0007669"/>
    <property type="project" value="UniProtKB-KW"/>
</dbReference>
<dbReference type="CDD" id="cd00056">
    <property type="entry name" value="ENDO3c"/>
    <property type="match status" value="1"/>
</dbReference>
<feature type="binding site" evidence="11">
    <location>
        <position position="208"/>
    </location>
    <ligand>
        <name>[4Fe-4S] cluster</name>
        <dbReference type="ChEBI" id="CHEBI:49883"/>
    </ligand>
</feature>
<dbReference type="SMART" id="SM00478">
    <property type="entry name" value="ENDO3c"/>
    <property type="match status" value="1"/>
</dbReference>
<dbReference type="FunFam" id="1.10.1670.10:FF:000001">
    <property type="entry name" value="Endonuclease III"/>
    <property type="match status" value="1"/>
</dbReference>
<evidence type="ECO:0000313" key="13">
    <source>
        <dbReference type="EMBL" id="ASJ07505.1"/>
    </source>
</evidence>
<feature type="binding site" evidence="11">
    <location>
        <position position="224"/>
    </location>
    <ligand>
        <name>[4Fe-4S] cluster</name>
        <dbReference type="ChEBI" id="CHEBI:49883"/>
    </ligand>
</feature>
<evidence type="ECO:0000256" key="3">
    <source>
        <dbReference type="ARBA" id="ARBA00022723"/>
    </source>
</evidence>
<dbReference type="InterPro" id="IPR000445">
    <property type="entry name" value="HhH_motif"/>
</dbReference>
<keyword evidence="2 11" id="KW-0004">4Fe-4S</keyword>
<gene>
    <name evidence="11" type="primary">nth</name>
    <name evidence="13" type="ORF">A3L08_09335</name>
</gene>
<keyword evidence="6 11" id="KW-0408">Iron</keyword>
<dbReference type="Proteomes" id="UP000197418">
    <property type="component" value="Chromosome"/>
</dbReference>
<dbReference type="InterPro" id="IPR004035">
    <property type="entry name" value="Endouclease-III_FeS-bd_BS"/>
</dbReference>
<dbReference type="EMBL" id="CP015102">
    <property type="protein sequence ID" value="ASJ07505.1"/>
    <property type="molecule type" value="Genomic_DNA"/>
</dbReference>
<dbReference type="Gene3D" id="1.10.1670.10">
    <property type="entry name" value="Helix-hairpin-Helix base-excision DNA repair enzymes (C-terminal)"/>
    <property type="match status" value="1"/>
</dbReference>
<evidence type="ECO:0000313" key="14">
    <source>
        <dbReference type="Proteomes" id="UP000197418"/>
    </source>
</evidence>
<dbReference type="InterPro" id="IPR005759">
    <property type="entry name" value="Nth"/>
</dbReference>
<dbReference type="Gene3D" id="1.10.340.30">
    <property type="entry name" value="Hypothetical protein, domain 2"/>
    <property type="match status" value="1"/>
</dbReference>
<dbReference type="GO" id="GO:0006285">
    <property type="term" value="P:base-excision repair, AP site formation"/>
    <property type="evidence" value="ECO:0007669"/>
    <property type="project" value="TreeGrafter"/>
</dbReference>
<keyword evidence="5 11" id="KW-0378">Hydrolase</keyword>
<evidence type="ECO:0000256" key="5">
    <source>
        <dbReference type="ARBA" id="ARBA00022801"/>
    </source>
</evidence>
<dbReference type="PIRSF" id="PIRSF001435">
    <property type="entry name" value="Nth"/>
    <property type="match status" value="1"/>
</dbReference>
<evidence type="ECO:0000256" key="8">
    <source>
        <dbReference type="ARBA" id="ARBA00023204"/>
    </source>
</evidence>
<comment type="function">
    <text evidence="11">DNA repair enzyme that has both DNA N-glycosylase activity and AP-lyase activity. The DNA N-glycosylase activity releases various damaged pyrimidines from DNA by cleaving the N-glycosidic bond, leaving an AP (apurinic/apyrimidinic) site. The AP-lyase activity cleaves the phosphodiester bond 3' to the AP site by a beta-elimination, leaving a 3'-terminal unsaturated sugar and a product with a terminal 5'-phosphate.</text>
</comment>
<dbReference type="Pfam" id="PF10576">
    <property type="entry name" value="EndIII_4Fe-2S"/>
    <property type="match status" value="1"/>
</dbReference>
<name>A0A218P9N8_9EURY</name>
<dbReference type="GO" id="GO:0140078">
    <property type="term" value="F:class I DNA-(apurinic or apyrimidinic site) endonuclease activity"/>
    <property type="evidence" value="ECO:0007669"/>
    <property type="project" value="UniProtKB-EC"/>
</dbReference>
<dbReference type="Pfam" id="PF00633">
    <property type="entry name" value="HHH"/>
    <property type="match status" value="1"/>
</dbReference>